<comment type="similarity">
    <text evidence="1">Belongs to the 'phage' integrase family.</text>
</comment>
<dbReference type="Gene3D" id="1.10.443.10">
    <property type="entry name" value="Intergrase catalytic core"/>
    <property type="match status" value="1"/>
</dbReference>
<dbReference type="InterPro" id="IPR002104">
    <property type="entry name" value="Integrase_catalytic"/>
</dbReference>
<protein>
    <submittedName>
        <fullName evidence="6">Integrase</fullName>
    </submittedName>
</protein>
<dbReference type="InterPro" id="IPR011010">
    <property type="entry name" value="DNA_brk_join_enz"/>
</dbReference>
<evidence type="ECO:0000256" key="1">
    <source>
        <dbReference type="ARBA" id="ARBA00008857"/>
    </source>
</evidence>
<reference evidence="6 7" key="1">
    <citation type="submission" date="2017-08" db="EMBL/GenBank/DDBJ databases">
        <title>Infants hospitalized years apart are colonized by the same room-sourced microbial strains.</title>
        <authorList>
            <person name="Brooks B."/>
            <person name="Olm M.R."/>
            <person name="Firek B.A."/>
            <person name="Baker R."/>
            <person name="Thomas B.C."/>
            <person name="Morowitz M.J."/>
            <person name="Banfield J.F."/>
        </authorList>
    </citation>
    <scope>NUCLEOTIDE SEQUENCE [LARGE SCALE GENOMIC DNA]</scope>
    <source>
        <strain evidence="6">S2_012_000_R2_81</strain>
    </source>
</reference>
<keyword evidence="3" id="KW-0238">DNA-binding</keyword>
<comment type="caution">
    <text evidence="6">The sequence shown here is derived from an EMBL/GenBank/DDBJ whole genome shotgun (WGS) entry which is preliminary data.</text>
</comment>
<dbReference type="GO" id="GO:0003677">
    <property type="term" value="F:DNA binding"/>
    <property type="evidence" value="ECO:0007669"/>
    <property type="project" value="UniProtKB-KW"/>
</dbReference>
<dbReference type="InterPro" id="IPR010998">
    <property type="entry name" value="Integrase_recombinase_N"/>
</dbReference>
<dbReference type="GO" id="GO:0015074">
    <property type="term" value="P:DNA integration"/>
    <property type="evidence" value="ECO:0007669"/>
    <property type="project" value="UniProtKB-KW"/>
</dbReference>
<evidence type="ECO:0000313" key="7">
    <source>
        <dbReference type="Proteomes" id="UP000249633"/>
    </source>
</evidence>
<dbReference type="EMBL" id="QFOD01000014">
    <property type="protein sequence ID" value="PZP30473.1"/>
    <property type="molecule type" value="Genomic_DNA"/>
</dbReference>
<dbReference type="GO" id="GO:0006310">
    <property type="term" value="P:DNA recombination"/>
    <property type="evidence" value="ECO:0007669"/>
    <property type="project" value="UniProtKB-KW"/>
</dbReference>
<dbReference type="PROSITE" id="PS51898">
    <property type="entry name" value="TYR_RECOMBINASE"/>
    <property type="match status" value="1"/>
</dbReference>
<dbReference type="PANTHER" id="PTHR30349">
    <property type="entry name" value="PHAGE INTEGRASE-RELATED"/>
    <property type="match status" value="1"/>
</dbReference>
<sequence length="381" mass="43420">MVRTFKTERRIQIAFSFRGIQCRELLSPRPITQTSLNNAGGLRAEIQRRIAEGNFVYGDYFPDSDRAKQFDAGGHRVLMKQLLQKQLEVYERQVDNKTISPSTFDGYRKAINSERMKYWHAYTLRDATPSRLRDWISGLGVTAKFARNLLTPLRSVMEDALNDELITFNPFDRIALDKLLKQSSKASDYEVDPFSLAEREALLKAARADERGLIQFAFATGLRPGELMALRWNRIDFIGNTVRVDLNLVAGVEKDPKTEAGIRDVDLDDSALAALATQKPLTFLAGDHVFLNPRTGEAWETDAQIRKTLWQHLCTRAGVRYRNPYQMRHTFASSLLTAGTNPWYVAAQLGHVDVQMVYKVYGKFIPQDFQKPRLTAVKRVA</sequence>
<accession>A0A2W5DIP3</accession>
<gene>
    <name evidence="6" type="ORF">DI603_15230</name>
</gene>
<dbReference type="Proteomes" id="UP000249633">
    <property type="component" value="Unassembled WGS sequence"/>
</dbReference>
<organism evidence="6 7">
    <name type="scientific">Roseateles depolymerans</name>
    <dbReference type="NCBI Taxonomy" id="76731"/>
    <lineage>
        <taxon>Bacteria</taxon>
        <taxon>Pseudomonadati</taxon>
        <taxon>Pseudomonadota</taxon>
        <taxon>Betaproteobacteria</taxon>
        <taxon>Burkholderiales</taxon>
        <taxon>Sphaerotilaceae</taxon>
        <taxon>Roseateles</taxon>
    </lineage>
</organism>
<dbReference type="InterPro" id="IPR050090">
    <property type="entry name" value="Tyrosine_recombinase_XerCD"/>
</dbReference>
<dbReference type="SUPFAM" id="SSF56349">
    <property type="entry name" value="DNA breaking-rejoining enzymes"/>
    <property type="match status" value="1"/>
</dbReference>
<evidence type="ECO:0000256" key="2">
    <source>
        <dbReference type="ARBA" id="ARBA00022908"/>
    </source>
</evidence>
<dbReference type="Gene3D" id="1.10.150.130">
    <property type="match status" value="1"/>
</dbReference>
<feature type="domain" description="Tyr recombinase" evidence="5">
    <location>
        <begin position="189"/>
        <end position="374"/>
    </location>
</feature>
<dbReference type="PANTHER" id="PTHR30349:SF64">
    <property type="entry name" value="PROPHAGE INTEGRASE INTD-RELATED"/>
    <property type="match status" value="1"/>
</dbReference>
<evidence type="ECO:0000256" key="4">
    <source>
        <dbReference type="ARBA" id="ARBA00023172"/>
    </source>
</evidence>
<dbReference type="InterPro" id="IPR013762">
    <property type="entry name" value="Integrase-like_cat_sf"/>
</dbReference>
<dbReference type="Pfam" id="PF00589">
    <property type="entry name" value="Phage_integrase"/>
    <property type="match status" value="1"/>
</dbReference>
<evidence type="ECO:0000313" key="6">
    <source>
        <dbReference type="EMBL" id="PZP30473.1"/>
    </source>
</evidence>
<keyword evidence="2" id="KW-0229">DNA integration</keyword>
<dbReference type="CDD" id="cd01189">
    <property type="entry name" value="INT_ICEBs1_C_like"/>
    <property type="match status" value="1"/>
</dbReference>
<dbReference type="AlphaFoldDB" id="A0A2W5DIP3"/>
<name>A0A2W5DIP3_9BURK</name>
<dbReference type="InterPro" id="IPR022000">
    <property type="entry name" value="Min27-like_integrase_DNA_bind"/>
</dbReference>
<evidence type="ECO:0000256" key="3">
    <source>
        <dbReference type="ARBA" id="ARBA00023125"/>
    </source>
</evidence>
<evidence type="ECO:0000259" key="5">
    <source>
        <dbReference type="PROSITE" id="PS51898"/>
    </source>
</evidence>
<dbReference type="Pfam" id="PF12167">
    <property type="entry name" value="Arm-DNA-bind_2"/>
    <property type="match status" value="1"/>
</dbReference>
<keyword evidence="4" id="KW-0233">DNA recombination</keyword>
<proteinExistence type="inferred from homology"/>